<reference evidence="1" key="2">
    <citation type="journal article" date="2019" name="IMA Fungus">
        <title>Genome sequencing and comparison of five Tilletia species to identify candidate genes for the detection of regulated species infecting wheat.</title>
        <authorList>
            <person name="Nguyen H.D.T."/>
            <person name="Sultana T."/>
            <person name="Kesanakurti P."/>
            <person name="Hambleton S."/>
        </authorList>
    </citation>
    <scope>NUCLEOTIDE SEQUENCE</scope>
    <source>
        <strain evidence="1">DAOMC 236416</strain>
    </source>
</reference>
<dbReference type="InterPro" id="IPR001810">
    <property type="entry name" value="F-box_dom"/>
</dbReference>
<keyword evidence="2" id="KW-1185">Reference proteome</keyword>
<comment type="caution">
    <text evidence="1">The sequence shown here is derived from an EMBL/GenBank/DDBJ whole genome shotgun (WGS) entry which is preliminary data.</text>
</comment>
<accession>A0A177TN62</accession>
<evidence type="ECO:0000313" key="1">
    <source>
        <dbReference type="EMBL" id="KAE8240240.1"/>
    </source>
</evidence>
<proteinExistence type="predicted"/>
<protein>
    <submittedName>
        <fullName evidence="1">Uncharacterized protein</fullName>
    </submittedName>
</protein>
<evidence type="ECO:0000313" key="2">
    <source>
        <dbReference type="Proteomes" id="UP000077521"/>
    </source>
</evidence>
<dbReference type="EMBL" id="LWDF02001127">
    <property type="protein sequence ID" value="KAE8240240.1"/>
    <property type="molecule type" value="Genomic_DNA"/>
</dbReference>
<organism evidence="1 2">
    <name type="scientific">Tilletia indica</name>
    <dbReference type="NCBI Taxonomy" id="43049"/>
    <lineage>
        <taxon>Eukaryota</taxon>
        <taxon>Fungi</taxon>
        <taxon>Dikarya</taxon>
        <taxon>Basidiomycota</taxon>
        <taxon>Ustilaginomycotina</taxon>
        <taxon>Exobasidiomycetes</taxon>
        <taxon>Tilletiales</taxon>
        <taxon>Tilletiaceae</taxon>
        <taxon>Tilletia</taxon>
    </lineage>
</organism>
<dbReference type="Pfam" id="PF12937">
    <property type="entry name" value="F-box-like"/>
    <property type="match status" value="1"/>
</dbReference>
<dbReference type="AlphaFoldDB" id="A0A177TN62"/>
<gene>
    <name evidence="1" type="ORF">A4X13_0g7888</name>
</gene>
<name>A0A177TN62_9BASI</name>
<dbReference type="Proteomes" id="UP000077521">
    <property type="component" value="Unassembled WGS sequence"/>
</dbReference>
<sequence length="659" mass="75405">METPMDIDVAVPAAAEAVRETAVARTFRVSEVVCMILAHITRDKVDLLSASLVCKQIRAVAVPLLWRELDVPLSKIGRLNEMLLPFKDKIAANPRVLHLFPLSHTRYLRIWDDEAHRRFRHEPHSKPTYFPEPWRAHDPPFTDHANPQWNDRRWELDVSNLSAALKTAGKSPLIELSFGVISSSSVNHVLQVFPQMAERVAAIRVLSDAIEHADGAGIPDEEEAVKWWAGLVEAVSTICLAQDNANSHALKAFCIEDYDAAPEEHPRMDQDGWKTLAKTLAHRLQQLSIQLPVMDGIEGGYKHILGADWPQLRHFYLKMPTFSLDRHGWFISEEEEDRLWDGLQECLETFFDRHTHLEHIEIKAPYALPAPTHSQTFPNLKRLSVYKKGADLNEAFFGRHPVLNDFFFPLADDDDDDWEQRDSDFFSIYTLTPALRIVRSPAYSLSNVFSYNCAVSHIVPEPMGRIADLCLDERTFQGNFTARNNISCLNFELYNEEIQDLTARMGTLFHPSVFPKLTELVLTCTKAEDLGSAMDSAKCLRRILIALQFAPNLRALHIEFMGAKPLPPDAELRDMLTDVPRQLRYLSWHSPKYNQTQYYRFARHRTEFGQYGYWHEDGIQSLPASSRLRVSQDGVWSRSSSLRDDKCIFDHTCSPPQLL</sequence>
<reference evidence="1" key="1">
    <citation type="submission" date="2016-04" db="EMBL/GenBank/DDBJ databases">
        <authorList>
            <person name="Nguyen H.D."/>
            <person name="Samba Siva P."/>
            <person name="Cullis J."/>
            <person name="Levesque C.A."/>
            <person name="Hambleton S."/>
        </authorList>
    </citation>
    <scope>NUCLEOTIDE SEQUENCE</scope>
    <source>
        <strain evidence="1">DAOMC 236416</strain>
    </source>
</reference>